<dbReference type="InterPro" id="IPR004564">
    <property type="entry name" value="OM_lipoprot_carrier_LolA-like"/>
</dbReference>
<comment type="function">
    <text evidence="10">Participates in the translocation of lipoproteins from the inner membrane to the outer membrane. Only forms a complex with a lipoprotein if the residue after the N-terminal Cys is not an aspartate (The Asp acts as a targeting signal to indicate that the lipoprotein should stay in the inner membrane).</text>
</comment>
<dbReference type="GO" id="GO:0044874">
    <property type="term" value="P:lipoprotein localization to outer membrane"/>
    <property type="evidence" value="ECO:0007669"/>
    <property type="project" value="UniProtKB-UniRule"/>
</dbReference>
<dbReference type="NCBIfam" id="TIGR00547">
    <property type="entry name" value="lolA"/>
    <property type="match status" value="1"/>
</dbReference>
<comment type="subcellular location">
    <subcellularLocation>
        <location evidence="1 10">Periplasm</location>
    </subcellularLocation>
</comment>
<dbReference type="GO" id="GO:0042597">
    <property type="term" value="C:periplasmic space"/>
    <property type="evidence" value="ECO:0007669"/>
    <property type="project" value="UniProtKB-SubCell"/>
</dbReference>
<evidence type="ECO:0000256" key="7">
    <source>
        <dbReference type="ARBA" id="ARBA00022764"/>
    </source>
</evidence>
<comment type="similarity">
    <text evidence="2 10">Belongs to the LolA family.</text>
</comment>
<protein>
    <recommendedName>
        <fullName evidence="4 10">Outer-membrane lipoprotein carrier protein</fullName>
    </recommendedName>
</protein>
<keyword evidence="6 10" id="KW-0732">Signal</keyword>
<dbReference type="OrthoDB" id="9787361at2"/>
<dbReference type="InterPro" id="IPR029046">
    <property type="entry name" value="LolA/LolB/LppX"/>
</dbReference>
<evidence type="ECO:0000256" key="8">
    <source>
        <dbReference type="ARBA" id="ARBA00022927"/>
    </source>
</evidence>
<sequence length="205" mass="22305" precursor="true">MKVFRSVLLALCGYGFLTPVQATGLDQLKNFLETNRSARGVFAQTVIAKSGRKPQQSAGIFALQRPGKFRWSYEKPYKQLLVSDGNKLWSYDPELNQVAVKKLGSAFGASPAALLAGQDLDKHFELKEGIAADGLEFVEARPKGGDASFERMKIGFAANRPMSMEIHDSFGQVTVLRFTQFEANPVLGAGLFRFVAPAGADVVGD</sequence>
<dbReference type="CDD" id="cd16325">
    <property type="entry name" value="LolA"/>
    <property type="match status" value="1"/>
</dbReference>
<keyword evidence="12" id="KW-1185">Reference proteome</keyword>
<dbReference type="PANTHER" id="PTHR35869:SF1">
    <property type="entry name" value="OUTER-MEMBRANE LIPOPROTEIN CARRIER PROTEIN"/>
    <property type="match status" value="1"/>
</dbReference>
<evidence type="ECO:0000256" key="10">
    <source>
        <dbReference type="HAMAP-Rule" id="MF_00240"/>
    </source>
</evidence>
<dbReference type="Gene3D" id="2.50.20.10">
    <property type="entry name" value="Lipoprotein localisation LolA/LolB/LppX"/>
    <property type="match status" value="1"/>
</dbReference>
<keyword evidence="11" id="KW-0449">Lipoprotein</keyword>
<evidence type="ECO:0000256" key="6">
    <source>
        <dbReference type="ARBA" id="ARBA00022729"/>
    </source>
</evidence>
<gene>
    <name evidence="10" type="primary">lolA</name>
    <name evidence="11" type="ORF">SUTH_00879</name>
</gene>
<comment type="subunit">
    <text evidence="3 10">Monomer.</text>
</comment>
<organism evidence="11 12">
    <name type="scientific">Sulfuritalea hydrogenivorans sk43H</name>
    <dbReference type="NCBI Taxonomy" id="1223802"/>
    <lineage>
        <taxon>Bacteria</taxon>
        <taxon>Pseudomonadati</taxon>
        <taxon>Pseudomonadota</taxon>
        <taxon>Betaproteobacteria</taxon>
        <taxon>Nitrosomonadales</taxon>
        <taxon>Sterolibacteriaceae</taxon>
        <taxon>Sulfuritalea</taxon>
    </lineage>
</organism>
<dbReference type="EMBL" id="AP012547">
    <property type="protein sequence ID" value="BAO28686.1"/>
    <property type="molecule type" value="Genomic_DNA"/>
</dbReference>
<proteinExistence type="inferred from homology"/>
<evidence type="ECO:0000256" key="4">
    <source>
        <dbReference type="ARBA" id="ARBA00014035"/>
    </source>
</evidence>
<evidence type="ECO:0000256" key="1">
    <source>
        <dbReference type="ARBA" id="ARBA00004418"/>
    </source>
</evidence>
<dbReference type="GO" id="GO:0042953">
    <property type="term" value="P:lipoprotein transport"/>
    <property type="evidence" value="ECO:0007669"/>
    <property type="project" value="InterPro"/>
</dbReference>
<evidence type="ECO:0000256" key="2">
    <source>
        <dbReference type="ARBA" id="ARBA00007615"/>
    </source>
</evidence>
<feature type="chain" id="PRO_5009023660" description="Outer-membrane lipoprotein carrier protein" evidence="10">
    <location>
        <begin position="23"/>
        <end position="205"/>
    </location>
</feature>
<feature type="signal peptide" evidence="10">
    <location>
        <begin position="1"/>
        <end position="22"/>
    </location>
</feature>
<dbReference type="KEGG" id="shd:SUTH_00879"/>
<name>W0SCB5_9PROT</name>
<accession>W0SCB5</accession>
<dbReference type="STRING" id="1223802.SUTH_00879"/>
<dbReference type="InterPro" id="IPR018323">
    <property type="entry name" value="OM_lipoprot_carrier_LolA_Pbac"/>
</dbReference>
<evidence type="ECO:0000256" key="9">
    <source>
        <dbReference type="ARBA" id="ARBA00023186"/>
    </source>
</evidence>
<evidence type="ECO:0000313" key="12">
    <source>
        <dbReference type="Proteomes" id="UP000031637"/>
    </source>
</evidence>
<dbReference type="HOGENOM" id="CLU_087560_0_0_4"/>
<keyword evidence="9 10" id="KW-0143">Chaperone</keyword>
<dbReference type="PANTHER" id="PTHR35869">
    <property type="entry name" value="OUTER-MEMBRANE LIPOPROTEIN CARRIER PROTEIN"/>
    <property type="match status" value="1"/>
</dbReference>
<reference evidence="11 12" key="1">
    <citation type="journal article" date="2014" name="Syst. Appl. Microbiol.">
        <title>Complete genomes of freshwater sulfur oxidizers Sulfuricella denitrificans skB26 and Sulfuritalea hydrogenivorans sk43H: genetic insights into the sulfur oxidation pathway of betaproteobacteria.</title>
        <authorList>
            <person name="Watanabe T."/>
            <person name="Kojima H."/>
            <person name="Fukui M."/>
        </authorList>
    </citation>
    <scope>NUCLEOTIDE SEQUENCE [LARGE SCALE GENOMIC DNA]</scope>
    <source>
        <strain evidence="11">DSM22779</strain>
    </source>
</reference>
<keyword evidence="7 10" id="KW-0574">Periplasm</keyword>
<keyword evidence="8 10" id="KW-0653">Protein transport</keyword>
<evidence type="ECO:0000256" key="5">
    <source>
        <dbReference type="ARBA" id="ARBA00022448"/>
    </source>
</evidence>
<dbReference type="Proteomes" id="UP000031637">
    <property type="component" value="Chromosome"/>
</dbReference>
<dbReference type="AlphaFoldDB" id="W0SCB5"/>
<evidence type="ECO:0000256" key="3">
    <source>
        <dbReference type="ARBA" id="ARBA00011245"/>
    </source>
</evidence>
<dbReference type="HAMAP" id="MF_00240">
    <property type="entry name" value="LolA"/>
    <property type="match status" value="1"/>
</dbReference>
<dbReference type="SUPFAM" id="SSF89392">
    <property type="entry name" value="Prokaryotic lipoproteins and lipoprotein localization factors"/>
    <property type="match status" value="1"/>
</dbReference>
<dbReference type="Pfam" id="PF03548">
    <property type="entry name" value="LolA"/>
    <property type="match status" value="1"/>
</dbReference>
<keyword evidence="5 10" id="KW-0813">Transport</keyword>
<evidence type="ECO:0000313" key="11">
    <source>
        <dbReference type="EMBL" id="BAO28686.1"/>
    </source>
</evidence>